<dbReference type="AlphaFoldDB" id="A0A9W9YKY7"/>
<gene>
    <name evidence="1" type="ORF">OS493_026993</name>
</gene>
<reference evidence="1" key="1">
    <citation type="submission" date="2023-01" db="EMBL/GenBank/DDBJ databases">
        <title>Genome assembly of the deep-sea coral Lophelia pertusa.</title>
        <authorList>
            <person name="Herrera S."/>
            <person name="Cordes E."/>
        </authorList>
    </citation>
    <scope>NUCLEOTIDE SEQUENCE</scope>
    <source>
        <strain evidence="1">USNM1676648</strain>
        <tissue evidence="1">Polyp</tissue>
    </source>
</reference>
<proteinExistence type="predicted"/>
<sequence length="116" mass="13692">MSRVQIFKRLRVWGSVQRLHLCKQSWPRGKDERANKAAHLRFKTKRTARKRSHKLMTQYKQKYNEHIVYDDDGYLSTSSLWYFPALFPAGADGKVVSPLRYFPETFPTEEEVSVPT</sequence>
<organism evidence="1 2">
    <name type="scientific">Desmophyllum pertusum</name>
    <dbReference type="NCBI Taxonomy" id="174260"/>
    <lineage>
        <taxon>Eukaryota</taxon>
        <taxon>Metazoa</taxon>
        <taxon>Cnidaria</taxon>
        <taxon>Anthozoa</taxon>
        <taxon>Hexacorallia</taxon>
        <taxon>Scleractinia</taxon>
        <taxon>Caryophylliina</taxon>
        <taxon>Caryophylliidae</taxon>
        <taxon>Desmophyllum</taxon>
    </lineage>
</organism>
<dbReference type="EMBL" id="MU827325">
    <property type="protein sequence ID" value="KAJ7356069.1"/>
    <property type="molecule type" value="Genomic_DNA"/>
</dbReference>
<accession>A0A9W9YKY7</accession>
<name>A0A9W9YKY7_9CNID</name>
<protein>
    <submittedName>
        <fullName evidence="1">Uncharacterized protein</fullName>
    </submittedName>
</protein>
<evidence type="ECO:0000313" key="2">
    <source>
        <dbReference type="Proteomes" id="UP001163046"/>
    </source>
</evidence>
<evidence type="ECO:0000313" key="1">
    <source>
        <dbReference type="EMBL" id="KAJ7356069.1"/>
    </source>
</evidence>
<comment type="caution">
    <text evidence="1">The sequence shown here is derived from an EMBL/GenBank/DDBJ whole genome shotgun (WGS) entry which is preliminary data.</text>
</comment>
<dbReference type="Proteomes" id="UP001163046">
    <property type="component" value="Unassembled WGS sequence"/>
</dbReference>
<keyword evidence="2" id="KW-1185">Reference proteome</keyword>